<feature type="non-terminal residue" evidence="3">
    <location>
        <position position="1"/>
    </location>
</feature>
<sequence>YIDIELKKGKIRFFKNLIKVFIILILKKDRSLYLYINYRGLNRVIIKNRYPLLFIFKILD</sequence>
<keyword evidence="2" id="KW-0496">Mitochondrion</keyword>
<evidence type="ECO:0000256" key="1">
    <source>
        <dbReference type="ARBA" id="ARBA00004173"/>
    </source>
</evidence>
<comment type="subcellular location">
    <subcellularLocation>
        <location evidence="1">Mitochondrion</location>
    </subcellularLocation>
</comment>
<evidence type="ECO:0000313" key="3">
    <source>
        <dbReference type="EMBL" id="KAK1724305.1"/>
    </source>
</evidence>
<evidence type="ECO:0000256" key="2">
    <source>
        <dbReference type="ARBA" id="ARBA00023128"/>
    </source>
</evidence>
<proteinExistence type="predicted"/>
<dbReference type="Proteomes" id="UP001244207">
    <property type="component" value="Unassembled WGS sequence"/>
</dbReference>
<name>A0AAD8XI75_GLOAC</name>
<comment type="caution">
    <text evidence="3">The sequence shown here is derived from an EMBL/GenBank/DDBJ whole genome shotgun (WGS) entry which is preliminary data.</text>
</comment>
<dbReference type="Gene3D" id="3.10.10.10">
    <property type="entry name" value="HIV Type 1 Reverse Transcriptase, subunit A, domain 1"/>
    <property type="match status" value="1"/>
</dbReference>
<dbReference type="SUPFAM" id="SSF56672">
    <property type="entry name" value="DNA/RNA polymerases"/>
    <property type="match status" value="1"/>
</dbReference>
<gene>
    <name evidence="3" type="ORF">BDZ83DRAFT_578894</name>
</gene>
<dbReference type="EMBL" id="JAHMHS010000053">
    <property type="protein sequence ID" value="KAK1724305.1"/>
    <property type="molecule type" value="Genomic_DNA"/>
</dbReference>
<protein>
    <submittedName>
        <fullName evidence="3">Uncharacterized protein</fullName>
    </submittedName>
</protein>
<dbReference type="GO" id="GO:0005739">
    <property type="term" value="C:mitochondrion"/>
    <property type="evidence" value="ECO:0007669"/>
    <property type="project" value="UniProtKB-SubCell"/>
</dbReference>
<accession>A0AAD8XI75</accession>
<keyword evidence="4" id="KW-1185">Reference proteome</keyword>
<dbReference type="InterPro" id="IPR043502">
    <property type="entry name" value="DNA/RNA_pol_sf"/>
</dbReference>
<reference evidence="3" key="1">
    <citation type="submission" date="2021-12" db="EMBL/GenBank/DDBJ databases">
        <title>Comparative genomics, transcriptomics and evolutionary studies reveal genomic signatures of adaptation to plant cell wall in hemibiotrophic fungi.</title>
        <authorList>
            <consortium name="DOE Joint Genome Institute"/>
            <person name="Baroncelli R."/>
            <person name="Diaz J.F."/>
            <person name="Benocci T."/>
            <person name="Peng M."/>
            <person name="Battaglia E."/>
            <person name="Haridas S."/>
            <person name="Andreopoulos W."/>
            <person name="Labutti K."/>
            <person name="Pangilinan J."/>
            <person name="Floch G.L."/>
            <person name="Makela M.R."/>
            <person name="Henrissat B."/>
            <person name="Grigoriev I.V."/>
            <person name="Crouch J.A."/>
            <person name="De Vries R.P."/>
            <person name="Sukno S.A."/>
            <person name="Thon M.R."/>
        </authorList>
    </citation>
    <scope>NUCLEOTIDE SEQUENCE</scope>
    <source>
        <strain evidence="3">CBS 112980</strain>
    </source>
</reference>
<organism evidence="3 4">
    <name type="scientific">Glomerella acutata</name>
    <name type="common">Colletotrichum acutatum</name>
    <dbReference type="NCBI Taxonomy" id="27357"/>
    <lineage>
        <taxon>Eukaryota</taxon>
        <taxon>Fungi</taxon>
        <taxon>Dikarya</taxon>
        <taxon>Ascomycota</taxon>
        <taxon>Pezizomycotina</taxon>
        <taxon>Sordariomycetes</taxon>
        <taxon>Hypocreomycetidae</taxon>
        <taxon>Glomerellales</taxon>
        <taxon>Glomerellaceae</taxon>
        <taxon>Colletotrichum</taxon>
        <taxon>Colletotrichum acutatum species complex</taxon>
    </lineage>
</organism>
<dbReference type="AlphaFoldDB" id="A0AAD8XI75"/>
<dbReference type="GeneID" id="85389079"/>
<evidence type="ECO:0000313" key="4">
    <source>
        <dbReference type="Proteomes" id="UP001244207"/>
    </source>
</evidence>
<dbReference type="RefSeq" id="XP_060364360.1">
    <property type="nucleotide sequence ID" value="XM_060505180.1"/>
</dbReference>